<evidence type="ECO:0000259" key="1">
    <source>
        <dbReference type="Pfam" id="PF03354"/>
    </source>
</evidence>
<keyword evidence="4" id="KW-1185">Reference proteome</keyword>
<feature type="domain" description="Terminase large subunit-like ATPase" evidence="1">
    <location>
        <begin position="75"/>
        <end position="234"/>
    </location>
</feature>
<dbReference type="PANTHER" id="PTHR41287:SF1">
    <property type="entry name" value="PROTEIN YMFN"/>
    <property type="match status" value="1"/>
</dbReference>
<dbReference type="EMBL" id="NBUC01000067">
    <property type="protein sequence ID" value="PLU03996.1"/>
    <property type="molecule type" value="Genomic_DNA"/>
</dbReference>
<proteinExistence type="predicted"/>
<dbReference type="Pfam" id="PF20441">
    <property type="entry name" value="TerL_nuclease"/>
    <property type="match status" value="1"/>
</dbReference>
<dbReference type="Gene3D" id="3.40.50.300">
    <property type="entry name" value="P-loop containing nucleotide triphosphate hydrolases"/>
    <property type="match status" value="1"/>
</dbReference>
<dbReference type="InterPro" id="IPR027417">
    <property type="entry name" value="P-loop_NTPase"/>
</dbReference>
<dbReference type="RefSeq" id="WP_101779804.1">
    <property type="nucleotide sequence ID" value="NZ_NBUC01000067.1"/>
</dbReference>
<organism evidence="3 4">
    <name type="scientific">Sinorhizobium medicae</name>
    <dbReference type="NCBI Taxonomy" id="110321"/>
    <lineage>
        <taxon>Bacteria</taxon>
        <taxon>Pseudomonadati</taxon>
        <taxon>Pseudomonadota</taxon>
        <taxon>Alphaproteobacteria</taxon>
        <taxon>Hyphomicrobiales</taxon>
        <taxon>Rhizobiaceae</taxon>
        <taxon>Sinorhizobium/Ensifer group</taxon>
        <taxon>Sinorhizobium</taxon>
    </lineage>
</organism>
<gene>
    <name evidence="3" type="ORF">BMJ33_13060</name>
</gene>
<sequence length="550" mass="60754">MIPSWINDGSQIDDPFGYGERAVAWLRRLKHPKNPAPGHPFQLDPWQERVIRKIYGPRHVEDKFDDAGLRIARQGDRIVRRVCLLLPRGNRKTSLCAALTLLQTLGPEANTGDLVVSAASAHEQAMELYGEAKLLVTYDARLRKHMKPLPSKSLIECKAKSTNYKALAADGAVQHGKTPRMVIADELHVWKGIAGRELWGALDSALVKTPDTLMVVASTAGRGQDNLAWDYVSYAMKVQKGEINDPAMLPVIFAAEEKDDWEDPELWKLVNPGMKYGYPDLPGFMDKAAKAKHSPSDLDNFKQYNLNIWADKSTSPFVDMTVYDEGAGAIDLEELRGQPCWLGVDLSSSGDLTVIIAAWRDGDGGYIVVPWFFCPKDNLRERQELSDAPYVRWAADGLITATDGNVIDFRAVEARIRDLCDEFDVQEIAFDPALARVVLNNLQDDGLPAVEMRQGALTMMPAIAELERAVVGRKLKHGGHPILRFCVANCEVETNSYGHKVRLKKGKRWLSIDGAVAAAMAVMRASLGGSAGVGSVYDSDDWEEALDAFG</sequence>
<dbReference type="PANTHER" id="PTHR41287">
    <property type="match status" value="1"/>
</dbReference>
<accession>A0ABX4TM50</accession>
<evidence type="ECO:0000313" key="4">
    <source>
        <dbReference type="Proteomes" id="UP001190825"/>
    </source>
</evidence>
<dbReference type="InterPro" id="IPR005021">
    <property type="entry name" value="Terminase_largesu-like"/>
</dbReference>
<dbReference type="InterPro" id="IPR046462">
    <property type="entry name" value="TerL_nuclease"/>
</dbReference>
<dbReference type="Proteomes" id="UP001190825">
    <property type="component" value="Unassembled WGS sequence"/>
</dbReference>
<dbReference type="InterPro" id="IPR046461">
    <property type="entry name" value="TerL_ATPase"/>
</dbReference>
<name>A0ABX4TM50_9HYPH</name>
<comment type="caution">
    <text evidence="3">The sequence shown here is derived from an EMBL/GenBank/DDBJ whole genome shotgun (WGS) entry which is preliminary data.</text>
</comment>
<dbReference type="Gene3D" id="3.30.420.240">
    <property type="match status" value="1"/>
</dbReference>
<reference evidence="3 4" key="1">
    <citation type="journal article" date="2018" name="FEMS Microbiol. Ecol.">
        <title>Co-invading symbiotic mutualists of Medicago polymorpha retain high ancestral diversity and contain diverse accessory genomes.</title>
        <authorList>
            <person name="Porter S.S."/>
            <person name="Faber-Hammond J.J."/>
            <person name="Friesen M.L."/>
        </authorList>
    </citation>
    <scope>NUCLEOTIDE SEQUENCE [LARGE SCALE GENOMIC DNA]</scope>
    <source>
        <strain evidence="3 4">Str16</strain>
    </source>
</reference>
<feature type="domain" description="Terminase large subunit-like endonuclease" evidence="2">
    <location>
        <begin position="252"/>
        <end position="526"/>
    </location>
</feature>
<evidence type="ECO:0000259" key="2">
    <source>
        <dbReference type="Pfam" id="PF20441"/>
    </source>
</evidence>
<protein>
    <submittedName>
        <fullName evidence="3">Terminase</fullName>
    </submittedName>
</protein>
<evidence type="ECO:0000313" key="3">
    <source>
        <dbReference type="EMBL" id="PLU03996.1"/>
    </source>
</evidence>
<dbReference type="Pfam" id="PF03354">
    <property type="entry name" value="TerL_ATPase"/>
    <property type="match status" value="1"/>
</dbReference>